<evidence type="ECO:0000256" key="5">
    <source>
        <dbReference type="ARBA" id="ARBA00022729"/>
    </source>
</evidence>
<keyword evidence="13" id="KW-1185">Reference proteome</keyword>
<keyword evidence="8" id="KW-1015">Disulfide bond</keyword>
<dbReference type="InterPro" id="IPR011962">
    <property type="entry name" value="dCTP_deaminase"/>
</dbReference>
<evidence type="ECO:0000256" key="9">
    <source>
        <dbReference type="ARBA" id="ARBA00034075"/>
    </source>
</evidence>
<gene>
    <name evidence="12" type="ORF">CC86DRAFT_461858</name>
</gene>
<dbReference type="GO" id="GO:0046872">
    <property type="term" value="F:metal ion binding"/>
    <property type="evidence" value="ECO:0007669"/>
    <property type="project" value="UniProtKB-KW"/>
</dbReference>
<keyword evidence="5" id="KW-0732">Signal</keyword>
<keyword evidence="2" id="KW-0719">Serine esterase</keyword>
<dbReference type="Pfam" id="PF22769">
    <property type="entry name" value="DCD"/>
    <property type="match status" value="1"/>
</dbReference>
<evidence type="ECO:0000313" key="13">
    <source>
        <dbReference type="Proteomes" id="UP000799424"/>
    </source>
</evidence>
<evidence type="ECO:0000256" key="3">
    <source>
        <dbReference type="ARBA" id="ARBA00022651"/>
    </source>
</evidence>
<proteinExistence type="inferred from homology"/>
<evidence type="ECO:0000313" key="12">
    <source>
        <dbReference type="EMBL" id="KAF2833512.1"/>
    </source>
</evidence>
<dbReference type="GO" id="GO:0006229">
    <property type="term" value="P:dUTP biosynthetic process"/>
    <property type="evidence" value="ECO:0007669"/>
    <property type="project" value="InterPro"/>
</dbReference>
<dbReference type="InterPro" id="IPR033704">
    <property type="entry name" value="dUTPase_trimeric"/>
</dbReference>
<dbReference type="Gene3D" id="2.70.40.10">
    <property type="match status" value="1"/>
</dbReference>
<dbReference type="GO" id="GO:0030600">
    <property type="term" value="F:feruloyl esterase activity"/>
    <property type="evidence" value="ECO:0007669"/>
    <property type="project" value="UniProtKB-EC"/>
</dbReference>
<evidence type="ECO:0000256" key="4">
    <source>
        <dbReference type="ARBA" id="ARBA00022723"/>
    </source>
</evidence>
<comment type="similarity">
    <text evidence="1 10">Belongs to the tannase family.</text>
</comment>
<keyword evidence="3" id="KW-0119">Carbohydrate metabolism</keyword>
<dbReference type="CDD" id="cd07557">
    <property type="entry name" value="trimeric_dUTPase"/>
    <property type="match status" value="1"/>
</dbReference>
<keyword evidence="4" id="KW-0479">Metal-binding</keyword>
<accession>A0A6A7AJN6</accession>
<keyword evidence="7" id="KW-0106">Calcium</keyword>
<dbReference type="InterPro" id="IPR036157">
    <property type="entry name" value="dUTPase-like_sf"/>
</dbReference>
<dbReference type="OrthoDB" id="3039123at2759"/>
<dbReference type="Gene3D" id="3.40.50.1820">
    <property type="entry name" value="alpha/beta hydrolase"/>
    <property type="match status" value="1"/>
</dbReference>
<keyword evidence="3" id="KW-0624">Polysaccharide degradation</keyword>
<dbReference type="AlphaFoldDB" id="A0A6A7AJN6"/>
<dbReference type="SUPFAM" id="SSF53474">
    <property type="entry name" value="alpha/beta-Hydrolases"/>
    <property type="match status" value="1"/>
</dbReference>
<evidence type="ECO:0000256" key="1">
    <source>
        <dbReference type="ARBA" id="ARBA00006249"/>
    </source>
</evidence>
<dbReference type="EMBL" id="MU006216">
    <property type="protein sequence ID" value="KAF2833512.1"/>
    <property type="molecule type" value="Genomic_DNA"/>
</dbReference>
<keyword evidence="6 10" id="KW-0378">Hydrolase</keyword>
<protein>
    <recommendedName>
        <fullName evidence="10">Carboxylic ester hydrolase</fullName>
        <ecNumber evidence="10">3.1.1.-</ecNumber>
    </recommendedName>
</protein>
<dbReference type="EC" id="3.1.1.-" evidence="10"/>
<evidence type="ECO:0000256" key="10">
    <source>
        <dbReference type="RuleBase" id="RU361238"/>
    </source>
</evidence>
<organism evidence="12 13">
    <name type="scientific">Ophiobolus disseminans</name>
    <dbReference type="NCBI Taxonomy" id="1469910"/>
    <lineage>
        <taxon>Eukaryota</taxon>
        <taxon>Fungi</taxon>
        <taxon>Dikarya</taxon>
        <taxon>Ascomycota</taxon>
        <taxon>Pezizomycotina</taxon>
        <taxon>Dothideomycetes</taxon>
        <taxon>Pleosporomycetidae</taxon>
        <taxon>Pleosporales</taxon>
        <taxon>Pleosporineae</taxon>
        <taxon>Phaeosphaeriaceae</taxon>
        <taxon>Ophiobolus</taxon>
    </lineage>
</organism>
<dbReference type="PANTHER" id="PTHR33938">
    <property type="entry name" value="FERULOYL ESTERASE B-RELATED"/>
    <property type="match status" value="1"/>
</dbReference>
<evidence type="ECO:0000256" key="11">
    <source>
        <dbReference type="SAM" id="MobiDB-lite"/>
    </source>
</evidence>
<comment type="catalytic activity">
    <reaction evidence="9">
        <text>feruloyl-polysaccharide + H2O = ferulate + polysaccharide.</text>
        <dbReference type="EC" id="3.1.1.73"/>
    </reaction>
</comment>
<feature type="region of interest" description="Disordered" evidence="11">
    <location>
        <begin position="519"/>
        <end position="543"/>
    </location>
</feature>
<dbReference type="InterPro" id="IPR011118">
    <property type="entry name" value="Tannase/feruloyl_esterase"/>
</dbReference>
<dbReference type="InterPro" id="IPR029058">
    <property type="entry name" value="AB_hydrolase_fold"/>
</dbReference>
<dbReference type="SUPFAM" id="SSF51283">
    <property type="entry name" value="dUTPase-like"/>
    <property type="match status" value="1"/>
</dbReference>
<dbReference type="Proteomes" id="UP000799424">
    <property type="component" value="Unassembled WGS sequence"/>
</dbReference>
<reference evidence="12" key="1">
    <citation type="journal article" date="2020" name="Stud. Mycol.">
        <title>101 Dothideomycetes genomes: a test case for predicting lifestyles and emergence of pathogens.</title>
        <authorList>
            <person name="Haridas S."/>
            <person name="Albert R."/>
            <person name="Binder M."/>
            <person name="Bloem J."/>
            <person name="Labutti K."/>
            <person name="Salamov A."/>
            <person name="Andreopoulos B."/>
            <person name="Baker S."/>
            <person name="Barry K."/>
            <person name="Bills G."/>
            <person name="Bluhm B."/>
            <person name="Cannon C."/>
            <person name="Castanera R."/>
            <person name="Culley D."/>
            <person name="Daum C."/>
            <person name="Ezra D."/>
            <person name="Gonzalez J."/>
            <person name="Henrissat B."/>
            <person name="Kuo A."/>
            <person name="Liang C."/>
            <person name="Lipzen A."/>
            <person name="Lutzoni F."/>
            <person name="Magnuson J."/>
            <person name="Mondo S."/>
            <person name="Nolan M."/>
            <person name="Ohm R."/>
            <person name="Pangilinan J."/>
            <person name="Park H.-J."/>
            <person name="Ramirez L."/>
            <person name="Alfaro M."/>
            <person name="Sun H."/>
            <person name="Tritt A."/>
            <person name="Yoshinaga Y."/>
            <person name="Zwiers L.-H."/>
            <person name="Turgeon B."/>
            <person name="Goodwin S."/>
            <person name="Spatafora J."/>
            <person name="Crous P."/>
            <person name="Grigoriev I."/>
        </authorList>
    </citation>
    <scope>NUCLEOTIDE SEQUENCE</scope>
    <source>
        <strain evidence="12">CBS 113818</strain>
    </source>
</reference>
<evidence type="ECO:0000256" key="2">
    <source>
        <dbReference type="ARBA" id="ARBA00022487"/>
    </source>
</evidence>
<dbReference type="GO" id="GO:0008829">
    <property type="term" value="F:dCTP deaminase activity"/>
    <property type="evidence" value="ECO:0007669"/>
    <property type="project" value="InterPro"/>
</dbReference>
<evidence type="ECO:0000256" key="6">
    <source>
        <dbReference type="ARBA" id="ARBA00022801"/>
    </source>
</evidence>
<name>A0A6A7AJN6_9PLEO</name>
<evidence type="ECO:0000256" key="7">
    <source>
        <dbReference type="ARBA" id="ARBA00022837"/>
    </source>
</evidence>
<evidence type="ECO:0000256" key="8">
    <source>
        <dbReference type="ARBA" id="ARBA00023157"/>
    </source>
</evidence>
<sequence length="642" mass="71036">MFLFHLTAPSPTFEEKCVAIQPKRVITNVTRNVVQYIRAGTTLALPDNDATCNRGTQVVITFEAWLPETWTGRFLATGNGGLDGCIKYEDLAYTAFNGFASVGSNNGKNGTSGLPFYNNPEIGLDFAWRSLQTSVEAGKTLTAAFYGESHTKSYYLGCSLGGRQGIDSVDKFPDDFDGIVAGAPGVDFNNLVSWRARFFPITGAAGSLNFIPATAWKTWIHDEVLRQCDSLDGVEDGMIEEPGMCDFDPQTLLCKGNGTEKYEDGELIFPGMRPGSEITAADRLYSGAPFAYSEDWFKYVVYNNPSWDASKYSLADARVAEALDPGEIRTYPSSLSSFEKRGGKLLVYHGQQDNQITTFNTNRFYEQMRGQRSYEDMDKWVRYFRISGMGHCNSGPGAWVVGQGGGVAALGVPFDKEKNVLTAMVEWVERDIAPEYLEGTKFVNDSVVLGPEFTRRHCRHSQPFVTHTTMILPGRIVFNRSIITHLRSSQHQIQPCGIDLTLKRVLKWTSTGTIDFDNAHRKTSQTEELPFQTTPNAKPERDSLHLPHGSYLIEFNERIAMPLDVMGLIHVRSSLFRSGALVHAGVMDSGYAGPIGAMLQVVNSKGLMLLRNAKLAQMVVSELSESAEGYKGVYLDREFGAV</sequence>
<dbReference type="PANTHER" id="PTHR33938:SF15">
    <property type="entry name" value="FERULOYL ESTERASE B-RELATED"/>
    <property type="match status" value="1"/>
</dbReference>
<dbReference type="Pfam" id="PF07519">
    <property type="entry name" value="Tannase"/>
    <property type="match status" value="2"/>
</dbReference>
<keyword evidence="3" id="KW-0858">Xylan degradation</keyword>
<dbReference type="GO" id="GO:0045493">
    <property type="term" value="P:xylan catabolic process"/>
    <property type="evidence" value="ECO:0007669"/>
    <property type="project" value="UniProtKB-KW"/>
</dbReference>